<comment type="caution">
    <text evidence="2">The sequence shown here is derived from an EMBL/GenBank/DDBJ whole genome shotgun (WGS) entry which is preliminary data.</text>
</comment>
<protein>
    <submittedName>
        <fullName evidence="2">Uncharacterized protein</fullName>
    </submittedName>
</protein>
<evidence type="ECO:0000256" key="1">
    <source>
        <dbReference type="SAM" id="MobiDB-lite"/>
    </source>
</evidence>
<dbReference type="Proteomes" id="UP001266305">
    <property type="component" value="Unassembled WGS sequence"/>
</dbReference>
<organism evidence="2 3">
    <name type="scientific">Saguinus oedipus</name>
    <name type="common">Cotton-top tamarin</name>
    <name type="synonym">Oedipomidas oedipus</name>
    <dbReference type="NCBI Taxonomy" id="9490"/>
    <lineage>
        <taxon>Eukaryota</taxon>
        <taxon>Metazoa</taxon>
        <taxon>Chordata</taxon>
        <taxon>Craniata</taxon>
        <taxon>Vertebrata</taxon>
        <taxon>Euteleostomi</taxon>
        <taxon>Mammalia</taxon>
        <taxon>Eutheria</taxon>
        <taxon>Euarchontoglires</taxon>
        <taxon>Primates</taxon>
        <taxon>Haplorrhini</taxon>
        <taxon>Platyrrhini</taxon>
        <taxon>Cebidae</taxon>
        <taxon>Callitrichinae</taxon>
        <taxon>Saguinus</taxon>
    </lineage>
</organism>
<feature type="compositionally biased region" description="Low complexity" evidence="1">
    <location>
        <begin position="101"/>
        <end position="115"/>
    </location>
</feature>
<proteinExistence type="predicted"/>
<dbReference type="EMBL" id="JASSZA010000008">
    <property type="protein sequence ID" value="KAK2104498.1"/>
    <property type="molecule type" value="Genomic_DNA"/>
</dbReference>
<reference evidence="2 3" key="1">
    <citation type="submission" date="2023-05" db="EMBL/GenBank/DDBJ databases">
        <title>B98-5 Cell Line De Novo Hybrid Assembly: An Optical Mapping Approach.</title>
        <authorList>
            <person name="Kananen K."/>
            <person name="Auerbach J.A."/>
            <person name="Kautto E."/>
            <person name="Blachly J.S."/>
        </authorList>
    </citation>
    <scope>NUCLEOTIDE SEQUENCE [LARGE SCALE GENOMIC DNA]</scope>
    <source>
        <strain evidence="2">B95-8</strain>
        <tissue evidence="2">Cell line</tissue>
    </source>
</reference>
<feature type="compositionally biased region" description="Basic residues" evidence="1">
    <location>
        <begin position="44"/>
        <end position="59"/>
    </location>
</feature>
<evidence type="ECO:0000313" key="2">
    <source>
        <dbReference type="EMBL" id="KAK2104498.1"/>
    </source>
</evidence>
<accession>A0ABQ9V757</accession>
<feature type="region of interest" description="Disordered" evidence="1">
    <location>
        <begin position="1"/>
        <end position="168"/>
    </location>
</feature>
<name>A0ABQ9V757_SAGOE</name>
<keyword evidence="3" id="KW-1185">Reference proteome</keyword>
<evidence type="ECO:0000313" key="3">
    <source>
        <dbReference type="Proteomes" id="UP001266305"/>
    </source>
</evidence>
<sequence>MKKATKKPAEVQTSPPKLGTAKKAFPSKAVGLGTPRQSWGRLGRLLHKAKAIRKSKAKGSRSSVGDAEAHRKTKAGSKSSKPTANKVKDGAASPTRKVVAKAEALKQAAAQGAEQRPNSKAASPARGSGFKVVPAHLTRKTEAPKGLKKPGLSIKTSSSKVFNQRAEA</sequence>
<gene>
    <name evidence="2" type="ORF">P7K49_018354</name>
</gene>